<reference evidence="6" key="1">
    <citation type="journal article" date="2022" name="Int. J. Mol. Sci.">
        <title>Draft Genome of Tanacetum Coccineum: Genomic Comparison of Closely Related Tanacetum-Family Plants.</title>
        <authorList>
            <person name="Yamashiro T."/>
            <person name="Shiraishi A."/>
            <person name="Nakayama K."/>
            <person name="Satake H."/>
        </authorList>
    </citation>
    <scope>NUCLEOTIDE SEQUENCE</scope>
</reference>
<comment type="caution">
    <text evidence="6">The sequence shown here is derived from an EMBL/GenBank/DDBJ whole genome shotgun (WGS) entry which is preliminary data.</text>
</comment>
<gene>
    <name evidence="6" type="ORF">Tco_0874647</name>
</gene>
<dbReference type="PROSITE" id="PS50994">
    <property type="entry name" value="INTEGRASE"/>
    <property type="match status" value="1"/>
</dbReference>
<dbReference type="InterPro" id="IPR039537">
    <property type="entry name" value="Retrotran_Ty1/copia-like"/>
</dbReference>
<dbReference type="InterPro" id="IPR012337">
    <property type="entry name" value="RNaseH-like_sf"/>
</dbReference>
<feature type="region of interest" description="Disordered" evidence="4">
    <location>
        <begin position="270"/>
        <end position="349"/>
    </location>
</feature>
<feature type="region of interest" description="Disordered" evidence="4">
    <location>
        <begin position="1"/>
        <end position="21"/>
    </location>
</feature>
<dbReference type="InterPro" id="IPR001584">
    <property type="entry name" value="Integrase_cat-core"/>
</dbReference>
<accession>A0ABQ5BML4</accession>
<keyword evidence="1" id="KW-0479">Metal-binding</keyword>
<name>A0ABQ5BML4_9ASTR</name>
<evidence type="ECO:0000256" key="4">
    <source>
        <dbReference type="SAM" id="MobiDB-lite"/>
    </source>
</evidence>
<dbReference type="SUPFAM" id="SSF53098">
    <property type="entry name" value="Ribonuclease H-like"/>
    <property type="match status" value="1"/>
</dbReference>
<evidence type="ECO:0000313" key="6">
    <source>
        <dbReference type="EMBL" id="GJT15941.1"/>
    </source>
</evidence>
<dbReference type="Proteomes" id="UP001151760">
    <property type="component" value="Unassembled WGS sequence"/>
</dbReference>
<evidence type="ECO:0000313" key="7">
    <source>
        <dbReference type="Proteomes" id="UP001151760"/>
    </source>
</evidence>
<dbReference type="Pfam" id="PF25597">
    <property type="entry name" value="SH3_retrovirus"/>
    <property type="match status" value="1"/>
</dbReference>
<dbReference type="PANTHER" id="PTHR42648">
    <property type="entry name" value="TRANSPOSASE, PUTATIVE-RELATED"/>
    <property type="match status" value="1"/>
</dbReference>
<dbReference type="InterPro" id="IPR036397">
    <property type="entry name" value="RNaseH_sf"/>
</dbReference>
<protein>
    <submittedName>
        <fullName evidence="6">Retrovirus-related pol polyprotein from transposon TNT 1-94</fullName>
    </submittedName>
</protein>
<dbReference type="Pfam" id="PF07727">
    <property type="entry name" value="RVT_2"/>
    <property type="match status" value="2"/>
</dbReference>
<dbReference type="EMBL" id="BQNB010013436">
    <property type="protein sequence ID" value="GJT15941.1"/>
    <property type="molecule type" value="Genomic_DNA"/>
</dbReference>
<feature type="compositionally biased region" description="Polar residues" evidence="4">
    <location>
        <begin position="319"/>
        <end position="330"/>
    </location>
</feature>
<feature type="compositionally biased region" description="Polar residues" evidence="4">
    <location>
        <begin position="279"/>
        <end position="288"/>
    </location>
</feature>
<keyword evidence="7" id="KW-1185">Reference proteome</keyword>
<reference evidence="6" key="2">
    <citation type="submission" date="2022-01" db="EMBL/GenBank/DDBJ databases">
        <authorList>
            <person name="Yamashiro T."/>
            <person name="Shiraishi A."/>
            <person name="Satake H."/>
            <person name="Nakayama K."/>
        </authorList>
    </citation>
    <scope>NUCLEOTIDE SEQUENCE</scope>
</reference>
<dbReference type="InterPro" id="IPR013103">
    <property type="entry name" value="RVT_2"/>
</dbReference>
<sequence>MPSTSNNSSESKDVPSESPVLKMPNKSRLLKMIDKLDDALTSLHTRINKTLLKDAERRWLSDSQNELRDFYKTDVIPMSIPLYKNLKDIKEELIEEVQEMLNIFELMEQKVNAKSPTEILLQKESAAQQKHDLLKYKLEKSSNDSKEIQANLLNRIKILENDCQRSQAQSIDFELKLQHQKEKMACDVPWKSKLSTLNYENMTYAYGDVRAQNQDLLMTIFELKNKLRTIMKGKNVNIQFDSSETLGKCVCVTQFNKNIADKAINTSNTKVNSDRLKHVTSQSTSKPEQGQKHNEHVITRGMYKINKQDTKTPDYKANINVSNSTGVKSSHSVRRSTSKDNKSKNSILKNTKRSSTYVWKTLHSDCLDYNKCDTKTSNVCQTNACISNSKTVKACVNVVNDGSNIVCISCRNDVFLNSHEKCVARHALSKKSSVKRALFTSPLAEQSKNLGATFVVTKSRLSVSKTSTATSKVIQLVLWIVDREYSKHMTGNLQLLRNFIDKFIGIVRFENDHFAAITGYGDYVQGNLTICHVYDVEGLRHNPFLVGQLCDGDLEVAYRSNTRYVQNLEGDDLLTGSQDLNLYTISISEMAASSPVSCEQGKSKKASLPPKLVPSTESKLELLHMDLCGSIRVASINGKKYILVIVDDYSRYTWVYFLRTKDEAPDMITDFFNQVQRNFKAQILTIQTNYGTEFKNEKLRTFYSKLGIVHKTSIARTPQQNGVVERRNRTLVEAARTMLIFSKAPEFLWAEAIATACFIHNRSTVHTRHNKTPYELIRSRKPNIEYFHVFGSLCYPTNNRDDLGKMKPKVEIGVFIGYSESSRGFRIYNRRTKKIMEMIHVKFDELTAMASECNNLELGINCPDFINSSEDSLSIPSKSNLDNLFGPLYKEYYTTSLQEVSDDSAANTIDNDHTSSSSSIVVDQDDAPQVVSSSDEQVATKPTLQSIHQICINFTNNIAQLIGTKNHPLEQVIGDPSKPVMIRKRLQTKAEIESMQDELNQFKHLDVWELVECPVGKNIIVVKWIWKNKTNAKNKVIRNKSRLVAKGYRKEEGIDFEESFAPVARLEAVRIFVAYAAHKNFRIFQMDVITAFLNEPLKEEVFVRQPDGFVDPEFPNHVYRLKKAIYGLKQAPRAWSTKPVFAKRFEMLMKDNFEMSMIGEMKFFLGLQVHQSPWGIFICQSQYTMDILKKHRMEKCDTVSTPIATTKLDADLQDLAFATFVCARYQTRPTDKHLKEVKRIFRYLRQTINMGLWYSKDFGFELIAHADADHVGCNDDCKKHVEKGTIELYFVRTECQLANLFTKALLKERFEFLVHKIVFHMAQQVIPAAQLVSQYKPIGRCNNYAMFRCPYCVPTTILEDGEQVETPENPFAARANIHTIEAFMNRVGYQGVVDKVSAFFTKNLAQPWQTMFKVFNRCLMTRTFGHDQTKINILQLFHDMFPNIPKRIKEDYHSIKDDIPLVSVYTTGNVSVREMLISDAFLTEKIRETNDFKEYETVFMKKRKQTAGESSSPRKSLKITIKQRQTVEKDDDDFEDRIEPGSHKDNPEFVDDDDDKAEEKHSDDMGSLEIRNEET</sequence>
<dbReference type="InterPro" id="IPR043502">
    <property type="entry name" value="DNA/RNA_pol_sf"/>
</dbReference>
<feature type="region of interest" description="Disordered" evidence="4">
    <location>
        <begin position="1503"/>
        <end position="1575"/>
    </location>
</feature>
<keyword evidence="3" id="KW-0175">Coiled coil</keyword>
<dbReference type="InterPro" id="IPR057670">
    <property type="entry name" value="SH3_retrovirus"/>
</dbReference>
<dbReference type="Gene3D" id="3.30.420.10">
    <property type="entry name" value="Ribonuclease H-like superfamily/Ribonuclease H"/>
    <property type="match status" value="1"/>
</dbReference>
<dbReference type="PANTHER" id="PTHR42648:SF21">
    <property type="entry name" value="CYSTEINE-RICH RLK (RECEPTOR-LIKE PROTEIN KINASE) 8"/>
    <property type="match status" value="1"/>
</dbReference>
<evidence type="ECO:0000256" key="1">
    <source>
        <dbReference type="ARBA" id="ARBA00022723"/>
    </source>
</evidence>
<feature type="compositionally biased region" description="Basic and acidic residues" evidence="4">
    <location>
        <begin position="1537"/>
        <end position="1547"/>
    </location>
</feature>
<feature type="domain" description="Integrase catalytic" evidence="5">
    <location>
        <begin position="610"/>
        <end position="781"/>
    </location>
</feature>
<evidence type="ECO:0000256" key="3">
    <source>
        <dbReference type="SAM" id="Coils"/>
    </source>
</evidence>
<keyword evidence="2" id="KW-0378">Hydrolase</keyword>
<proteinExistence type="predicted"/>
<evidence type="ECO:0000256" key="2">
    <source>
        <dbReference type="ARBA" id="ARBA00022801"/>
    </source>
</evidence>
<feature type="compositionally biased region" description="Basic and acidic residues" evidence="4">
    <location>
        <begin position="1557"/>
        <end position="1575"/>
    </location>
</feature>
<feature type="coiled-coil region" evidence="3">
    <location>
        <begin position="83"/>
        <end position="110"/>
    </location>
</feature>
<feature type="compositionally biased region" description="Basic and acidic residues" evidence="4">
    <location>
        <begin position="289"/>
        <end position="298"/>
    </location>
</feature>
<evidence type="ECO:0000259" key="5">
    <source>
        <dbReference type="PROSITE" id="PS50994"/>
    </source>
</evidence>
<feature type="region of interest" description="Disordered" evidence="4">
    <location>
        <begin position="906"/>
        <end position="927"/>
    </location>
</feature>
<dbReference type="Pfam" id="PF00665">
    <property type="entry name" value="rve"/>
    <property type="match status" value="1"/>
</dbReference>
<organism evidence="6 7">
    <name type="scientific">Tanacetum coccineum</name>
    <dbReference type="NCBI Taxonomy" id="301880"/>
    <lineage>
        <taxon>Eukaryota</taxon>
        <taxon>Viridiplantae</taxon>
        <taxon>Streptophyta</taxon>
        <taxon>Embryophyta</taxon>
        <taxon>Tracheophyta</taxon>
        <taxon>Spermatophyta</taxon>
        <taxon>Magnoliopsida</taxon>
        <taxon>eudicotyledons</taxon>
        <taxon>Gunneridae</taxon>
        <taxon>Pentapetalae</taxon>
        <taxon>asterids</taxon>
        <taxon>campanulids</taxon>
        <taxon>Asterales</taxon>
        <taxon>Asteraceae</taxon>
        <taxon>Asteroideae</taxon>
        <taxon>Anthemideae</taxon>
        <taxon>Anthemidinae</taxon>
        <taxon>Tanacetum</taxon>
    </lineage>
</organism>
<dbReference type="SUPFAM" id="SSF56672">
    <property type="entry name" value="DNA/RNA polymerases"/>
    <property type="match status" value="1"/>
</dbReference>